<accession>A0A0A8ZKK9</accession>
<protein>
    <submittedName>
        <fullName evidence="1">Uncharacterized protein</fullName>
    </submittedName>
</protein>
<evidence type="ECO:0000313" key="1">
    <source>
        <dbReference type="EMBL" id="JAD35392.1"/>
    </source>
</evidence>
<organism evidence="1">
    <name type="scientific">Arundo donax</name>
    <name type="common">Giant reed</name>
    <name type="synonym">Donax arundinaceus</name>
    <dbReference type="NCBI Taxonomy" id="35708"/>
    <lineage>
        <taxon>Eukaryota</taxon>
        <taxon>Viridiplantae</taxon>
        <taxon>Streptophyta</taxon>
        <taxon>Embryophyta</taxon>
        <taxon>Tracheophyta</taxon>
        <taxon>Spermatophyta</taxon>
        <taxon>Magnoliopsida</taxon>
        <taxon>Liliopsida</taxon>
        <taxon>Poales</taxon>
        <taxon>Poaceae</taxon>
        <taxon>PACMAD clade</taxon>
        <taxon>Arundinoideae</taxon>
        <taxon>Arundineae</taxon>
        <taxon>Arundo</taxon>
    </lineage>
</organism>
<sequence length="34" mass="3871">MLLLLSSYLLLHYDLSLLATSIRCTQAKKQQSFA</sequence>
<dbReference type="AlphaFoldDB" id="A0A0A8ZKK9"/>
<reference evidence="1" key="2">
    <citation type="journal article" date="2015" name="Data Brief">
        <title>Shoot transcriptome of the giant reed, Arundo donax.</title>
        <authorList>
            <person name="Barrero R.A."/>
            <person name="Guerrero F.D."/>
            <person name="Moolhuijzen P."/>
            <person name="Goolsby J.A."/>
            <person name="Tidwell J."/>
            <person name="Bellgard S.E."/>
            <person name="Bellgard M.I."/>
        </authorList>
    </citation>
    <scope>NUCLEOTIDE SEQUENCE</scope>
    <source>
        <tissue evidence="1">Shoot tissue taken approximately 20 cm above the soil surface</tissue>
    </source>
</reference>
<proteinExistence type="predicted"/>
<name>A0A0A8ZKK9_ARUDO</name>
<dbReference type="EMBL" id="GBRH01262503">
    <property type="protein sequence ID" value="JAD35392.1"/>
    <property type="molecule type" value="Transcribed_RNA"/>
</dbReference>
<reference evidence="1" key="1">
    <citation type="submission" date="2014-09" db="EMBL/GenBank/DDBJ databases">
        <authorList>
            <person name="Magalhaes I.L.F."/>
            <person name="Oliveira U."/>
            <person name="Santos F.R."/>
            <person name="Vidigal T.H.D.A."/>
            <person name="Brescovit A.D."/>
            <person name="Santos A.J."/>
        </authorList>
    </citation>
    <scope>NUCLEOTIDE SEQUENCE</scope>
    <source>
        <tissue evidence="1">Shoot tissue taken approximately 20 cm above the soil surface</tissue>
    </source>
</reference>